<evidence type="ECO:0000256" key="2">
    <source>
        <dbReference type="ARBA" id="ARBA00022598"/>
    </source>
</evidence>
<dbReference type="PANTHER" id="PTHR43210:SF5">
    <property type="entry name" value="DETHIOBIOTIN SYNTHETASE"/>
    <property type="match status" value="1"/>
</dbReference>
<comment type="subunit">
    <text evidence="8">Homodimer.</text>
</comment>
<evidence type="ECO:0000256" key="3">
    <source>
        <dbReference type="ARBA" id="ARBA00022723"/>
    </source>
</evidence>
<dbReference type="GO" id="GO:0000287">
    <property type="term" value="F:magnesium ion binding"/>
    <property type="evidence" value="ECO:0007669"/>
    <property type="project" value="UniProtKB-UniRule"/>
</dbReference>
<evidence type="ECO:0000256" key="4">
    <source>
        <dbReference type="ARBA" id="ARBA00022741"/>
    </source>
</evidence>
<evidence type="ECO:0000313" key="10">
    <source>
        <dbReference type="Proteomes" id="UP000613743"/>
    </source>
</evidence>
<feature type="binding site" evidence="8">
    <location>
        <position position="53"/>
    </location>
    <ligand>
        <name>ATP</name>
        <dbReference type="ChEBI" id="CHEBI:30616"/>
    </ligand>
</feature>
<dbReference type="FunFam" id="3.40.50.300:FF:000292">
    <property type="entry name" value="ATP-dependent dethiobiotin synthetase BioD"/>
    <property type="match status" value="1"/>
</dbReference>
<keyword evidence="4 8" id="KW-0547">Nucleotide-binding</keyword>
<keyword evidence="5 8" id="KW-0093">Biotin biosynthesis</keyword>
<comment type="catalytic activity">
    <reaction evidence="8">
        <text>(7R,8S)-7,8-diammoniononanoate + CO2 + ATP = (4R,5S)-dethiobiotin + ADP + phosphate + 3 H(+)</text>
        <dbReference type="Rhea" id="RHEA:15805"/>
        <dbReference type="ChEBI" id="CHEBI:15378"/>
        <dbReference type="ChEBI" id="CHEBI:16526"/>
        <dbReference type="ChEBI" id="CHEBI:30616"/>
        <dbReference type="ChEBI" id="CHEBI:43474"/>
        <dbReference type="ChEBI" id="CHEBI:149469"/>
        <dbReference type="ChEBI" id="CHEBI:149473"/>
        <dbReference type="ChEBI" id="CHEBI:456216"/>
        <dbReference type="EC" id="6.3.3.3"/>
    </reaction>
</comment>
<evidence type="ECO:0000313" key="9">
    <source>
        <dbReference type="EMBL" id="GGI84452.1"/>
    </source>
</evidence>
<feature type="binding site" evidence="8">
    <location>
        <position position="40"/>
    </location>
    <ligand>
        <name>substrate</name>
    </ligand>
</feature>
<dbReference type="GO" id="GO:0009102">
    <property type="term" value="P:biotin biosynthetic process"/>
    <property type="evidence" value="ECO:0007669"/>
    <property type="project" value="UniProtKB-UniRule"/>
</dbReference>
<dbReference type="InterPro" id="IPR027417">
    <property type="entry name" value="P-loop_NTPase"/>
</dbReference>
<keyword evidence="2 8" id="KW-0436">Ligase</keyword>
<accession>A0A917JU65</accession>
<comment type="subcellular location">
    <subcellularLocation>
        <location evidence="8">Cytoplasm</location>
    </subcellularLocation>
</comment>
<dbReference type="GO" id="GO:0005524">
    <property type="term" value="F:ATP binding"/>
    <property type="evidence" value="ECO:0007669"/>
    <property type="project" value="UniProtKB-UniRule"/>
</dbReference>
<comment type="caution">
    <text evidence="8">Lacks conserved residue(s) required for the propagation of feature annotation.</text>
</comment>
<feature type="binding site" evidence="8">
    <location>
        <position position="53"/>
    </location>
    <ligand>
        <name>Mg(2+)</name>
        <dbReference type="ChEBI" id="CHEBI:18420"/>
    </ligand>
</feature>
<name>A0A917JU65_9GAMM</name>
<dbReference type="Gene3D" id="3.40.50.300">
    <property type="entry name" value="P-loop containing nucleotide triphosphate hydrolases"/>
    <property type="match status" value="1"/>
</dbReference>
<reference evidence="9" key="2">
    <citation type="submission" date="2020-09" db="EMBL/GenBank/DDBJ databases">
        <authorList>
            <person name="Sun Q."/>
            <person name="Ohkuma M."/>
        </authorList>
    </citation>
    <scope>NUCLEOTIDE SEQUENCE</scope>
    <source>
        <strain evidence="9">JCM 30804</strain>
    </source>
</reference>
<dbReference type="NCBIfam" id="TIGR00347">
    <property type="entry name" value="bioD"/>
    <property type="match status" value="1"/>
</dbReference>
<dbReference type="HAMAP" id="MF_00336">
    <property type="entry name" value="BioD"/>
    <property type="match status" value="1"/>
</dbReference>
<feature type="binding site" evidence="8">
    <location>
        <position position="115"/>
    </location>
    <ligand>
        <name>Mg(2+)</name>
        <dbReference type="ChEBI" id="CHEBI:18420"/>
    </ligand>
</feature>
<reference evidence="9" key="1">
    <citation type="journal article" date="2014" name="Int. J. Syst. Evol. Microbiol.">
        <title>Complete genome sequence of Corynebacterium casei LMG S-19264T (=DSM 44701T), isolated from a smear-ripened cheese.</title>
        <authorList>
            <consortium name="US DOE Joint Genome Institute (JGI-PGF)"/>
            <person name="Walter F."/>
            <person name="Albersmeier A."/>
            <person name="Kalinowski J."/>
            <person name="Ruckert C."/>
        </authorList>
    </citation>
    <scope>NUCLEOTIDE SEQUENCE</scope>
    <source>
        <strain evidence="9">JCM 30804</strain>
    </source>
</reference>
<comment type="pathway">
    <text evidence="8">Cofactor biosynthesis; biotin biosynthesis; biotin from 7,8-diaminononanoate: step 1/2.</text>
</comment>
<comment type="function">
    <text evidence="8">Catalyzes a mechanistically unusual reaction, the ATP-dependent insertion of CO2 between the N7 and N8 nitrogen atoms of 7,8-diaminopelargonic acid (DAPA, also called 7,8-diammoniononanoate) to form a ureido ring.</text>
</comment>
<protein>
    <recommendedName>
        <fullName evidence="8">ATP-dependent dethiobiotin synthetase BioD</fullName>
        <ecNumber evidence="8">6.3.3.3</ecNumber>
    </recommendedName>
    <alternativeName>
        <fullName evidence="8">DTB synthetase</fullName>
        <shortName evidence="8">DTBS</shortName>
    </alternativeName>
    <alternativeName>
        <fullName evidence="8">Dethiobiotin synthase</fullName>
    </alternativeName>
</protein>
<feature type="binding site" evidence="8">
    <location>
        <begin position="11"/>
        <end position="16"/>
    </location>
    <ligand>
        <name>ATP</name>
        <dbReference type="ChEBI" id="CHEBI:30616"/>
    </ligand>
</feature>
<keyword evidence="1 8" id="KW-0963">Cytoplasm</keyword>
<dbReference type="CDD" id="cd03109">
    <property type="entry name" value="DTBS"/>
    <property type="match status" value="1"/>
</dbReference>
<dbReference type="GO" id="GO:0042803">
    <property type="term" value="F:protein homodimerization activity"/>
    <property type="evidence" value="ECO:0007669"/>
    <property type="project" value="UniProtKB-ARBA"/>
</dbReference>
<comment type="caution">
    <text evidence="9">The sequence shown here is derived from an EMBL/GenBank/DDBJ whole genome shotgun (WGS) entry which is preliminary data.</text>
</comment>
<feature type="binding site" evidence="8">
    <location>
        <begin position="175"/>
        <end position="176"/>
    </location>
    <ligand>
        <name>ATP</name>
        <dbReference type="ChEBI" id="CHEBI:30616"/>
    </ligand>
</feature>
<dbReference type="Pfam" id="PF13500">
    <property type="entry name" value="AAA_26"/>
    <property type="match status" value="1"/>
</dbReference>
<dbReference type="GO" id="GO:0004141">
    <property type="term" value="F:dethiobiotin synthase activity"/>
    <property type="evidence" value="ECO:0007669"/>
    <property type="project" value="UniProtKB-UniRule"/>
</dbReference>
<keyword evidence="6 8" id="KW-0067">ATP-binding</keyword>
<evidence type="ECO:0000256" key="7">
    <source>
        <dbReference type="ARBA" id="ARBA00022842"/>
    </source>
</evidence>
<dbReference type="AlphaFoldDB" id="A0A917JU65"/>
<feature type="binding site" evidence="8">
    <location>
        <position position="15"/>
    </location>
    <ligand>
        <name>Mg(2+)</name>
        <dbReference type="ChEBI" id="CHEBI:18420"/>
    </ligand>
</feature>
<comment type="similarity">
    <text evidence="8">Belongs to the dethiobiotin synthetase family.</text>
</comment>
<feature type="binding site" evidence="8">
    <location>
        <begin position="115"/>
        <end position="118"/>
    </location>
    <ligand>
        <name>ATP</name>
        <dbReference type="ChEBI" id="CHEBI:30616"/>
    </ligand>
</feature>
<evidence type="ECO:0000256" key="5">
    <source>
        <dbReference type="ARBA" id="ARBA00022756"/>
    </source>
</evidence>
<dbReference type="SUPFAM" id="SSF52540">
    <property type="entry name" value="P-loop containing nucleoside triphosphate hydrolases"/>
    <property type="match status" value="1"/>
</dbReference>
<evidence type="ECO:0000256" key="1">
    <source>
        <dbReference type="ARBA" id="ARBA00022490"/>
    </source>
</evidence>
<dbReference type="InterPro" id="IPR004472">
    <property type="entry name" value="DTB_synth_BioD"/>
</dbReference>
<keyword evidence="10" id="KW-1185">Reference proteome</keyword>
<proteinExistence type="inferred from homology"/>
<evidence type="ECO:0000256" key="6">
    <source>
        <dbReference type="ARBA" id="ARBA00022840"/>
    </source>
</evidence>
<dbReference type="PIRSF" id="PIRSF006755">
    <property type="entry name" value="DTB_synth"/>
    <property type="match status" value="1"/>
</dbReference>
<dbReference type="GO" id="GO:0005829">
    <property type="term" value="C:cytosol"/>
    <property type="evidence" value="ECO:0007669"/>
    <property type="project" value="TreeGrafter"/>
</dbReference>
<organism evidence="9 10">
    <name type="scientific">Shewanella gelidii</name>
    <dbReference type="NCBI Taxonomy" id="1642821"/>
    <lineage>
        <taxon>Bacteria</taxon>
        <taxon>Pseudomonadati</taxon>
        <taxon>Pseudomonadota</taxon>
        <taxon>Gammaproteobacteria</taxon>
        <taxon>Alteromonadales</taxon>
        <taxon>Shewanellaceae</taxon>
        <taxon>Shewanella</taxon>
    </lineage>
</organism>
<gene>
    <name evidence="8 9" type="primary">bioD</name>
    <name evidence="9" type="ORF">GCM10009332_22130</name>
</gene>
<dbReference type="Proteomes" id="UP000613743">
    <property type="component" value="Unassembled WGS sequence"/>
</dbReference>
<dbReference type="PANTHER" id="PTHR43210">
    <property type="entry name" value="DETHIOBIOTIN SYNTHETASE"/>
    <property type="match status" value="1"/>
</dbReference>
<sequence>MIYFVAGTDTDSGKTIVSSALLHLAQEQGIQTLGVKPIASGCQDTPAGLRNSDALSLMAKSSIKLEYDEVNPFSFEPAIAPHIAAKEQGVPLSPEALQQTIDLCLYQDAELCIIEGAGGWRLPLGSGAFLSDVVKAWQLPVILVVGVKLGCLNHAVLTQEAILADGLKIAGWVANQVDSNMSCYQENIESLNELMQGPCLGEIPYLASATAEVAANYLSLSFMKS</sequence>
<evidence type="ECO:0000256" key="8">
    <source>
        <dbReference type="HAMAP-Rule" id="MF_00336"/>
    </source>
</evidence>
<feature type="active site" evidence="8">
    <location>
        <position position="36"/>
    </location>
</feature>
<keyword evidence="3 8" id="KW-0479">Metal-binding</keyword>
<feature type="binding site" evidence="8">
    <location>
        <begin position="204"/>
        <end position="206"/>
    </location>
    <ligand>
        <name>ATP</name>
        <dbReference type="ChEBI" id="CHEBI:30616"/>
    </ligand>
</feature>
<keyword evidence="7 8" id="KW-0460">Magnesium</keyword>
<dbReference type="EC" id="6.3.3.3" evidence="8"/>
<dbReference type="EMBL" id="BMPZ01000005">
    <property type="protein sequence ID" value="GGI84452.1"/>
    <property type="molecule type" value="Genomic_DNA"/>
</dbReference>
<comment type="cofactor">
    <cofactor evidence="8">
        <name>Mg(2+)</name>
        <dbReference type="ChEBI" id="CHEBI:18420"/>
    </cofactor>
</comment>